<gene>
    <name evidence="1" type="ORF">LCGC14_0697100</name>
</gene>
<proteinExistence type="predicted"/>
<dbReference type="AlphaFoldDB" id="A0A0F9T4V9"/>
<protein>
    <submittedName>
        <fullName evidence="1">Uncharacterized protein</fullName>
    </submittedName>
</protein>
<reference evidence="1" key="1">
    <citation type="journal article" date="2015" name="Nature">
        <title>Complex archaea that bridge the gap between prokaryotes and eukaryotes.</title>
        <authorList>
            <person name="Spang A."/>
            <person name="Saw J.H."/>
            <person name="Jorgensen S.L."/>
            <person name="Zaremba-Niedzwiedzka K."/>
            <person name="Martijn J."/>
            <person name="Lind A.E."/>
            <person name="van Eijk R."/>
            <person name="Schleper C."/>
            <person name="Guy L."/>
            <person name="Ettema T.J."/>
        </authorList>
    </citation>
    <scope>NUCLEOTIDE SEQUENCE</scope>
</reference>
<evidence type="ECO:0000313" key="1">
    <source>
        <dbReference type="EMBL" id="KKN44066.1"/>
    </source>
</evidence>
<sequence>MTPLQLAEKAIIHLSLPQSYESLCNYALIMIDEKIDYHTGQVCYKNLIYNESPISYFVDHPLLKIKTLKKYEKNFNL</sequence>
<dbReference type="EMBL" id="LAZR01001473">
    <property type="protein sequence ID" value="KKN44066.1"/>
    <property type="molecule type" value="Genomic_DNA"/>
</dbReference>
<name>A0A0F9T4V9_9ZZZZ</name>
<comment type="caution">
    <text evidence="1">The sequence shown here is derived from an EMBL/GenBank/DDBJ whole genome shotgun (WGS) entry which is preliminary data.</text>
</comment>
<accession>A0A0F9T4V9</accession>
<organism evidence="1">
    <name type="scientific">marine sediment metagenome</name>
    <dbReference type="NCBI Taxonomy" id="412755"/>
    <lineage>
        <taxon>unclassified sequences</taxon>
        <taxon>metagenomes</taxon>
        <taxon>ecological metagenomes</taxon>
    </lineage>
</organism>